<sequence length="100" mass="11509">MSTSQISSRHSNHTAYLSAENGFTVFEYGKARIRFRAPYSLERYTGVKQWDNGYLVVNAKYKHNTAPEEEYIDLAPILSDLYIDADHFLQPIKKVEIAHA</sequence>
<keyword evidence="3" id="KW-1185">Reference proteome</keyword>
<dbReference type="Pfam" id="PF24849">
    <property type="entry name" value="DUF7724"/>
    <property type="match status" value="1"/>
</dbReference>
<accession>A0A6I1G9Y9</accession>
<dbReference type="RefSeq" id="WP_226803367.1">
    <property type="nucleotide sequence ID" value="NZ_WBVS01000003.1"/>
</dbReference>
<comment type="caution">
    <text evidence="2">The sequence shown here is derived from an EMBL/GenBank/DDBJ whole genome shotgun (WGS) entry which is preliminary data.</text>
</comment>
<evidence type="ECO:0000259" key="1">
    <source>
        <dbReference type="Pfam" id="PF24849"/>
    </source>
</evidence>
<gene>
    <name evidence="2" type="ORF">F7D08_0752</name>
</gene>
<feature type="domain" description="DUF7724" evidence="1">
    <location>
        <begin position="14"/>
        <end position="99"/>
    </location>
</feature>
<dbReference type="EMBL" id="WBVS01000003">
    <property type="protein sequence ID" value="KAB7788473.1"/>
    <property type="molecule type" value="Genomic_DNA"/>
</dbReference>
<evidence type="ECO:0000313" key="2">
    <source>
        <dbReference type="EMBL" id="KAB7788473.1"/>
    </source>
</evidence>
<dbReference type="InterPro" id="IPR056141">
    <property type="entry name" value="DUF7724"/>
</dbReference>
<evidence type="ECO:0000313" key="3">
    <source>
        <dbReference type="Proteomes" id="UP000468413"/>
    </source>
</evidence>
<reference evidence="2 3" key="1">
    <citation type="submission" date="2019-09" db="EMBL/GenBank/DDBJ databases">
        <title>Characterization of the phylogenetic diversity of two novel species belonging to the genus Bifidobacterium: Bifidobacterium cebidarum sp. nov. and Bifidobacterium leontopitheci sp. nov.</title>
        <authorList>
            <person name="Lugli G.A."/>
            <person name="Duranti S."/>
            <person name="Milani C."/>
            <person name="Turroni F."/>
            <person name="Ventura M."/>
        </authorList>
    </citation>
    <scope>NUCLEOTIDE SEQUENCE [LARGE SCALE GENOMIC DNA]</scope>
    <source>
        <strain evidence="2 3">LMG 31469</strain>
    </source>
</reference>
<name>A0A6I1G9Y9_9BIFI</name>
<dbReference type="Proteomes" id="UP000468413">
    <property type="component" value="Unassembled WGS sequence"/>
</dbReference>
<organism evidence="2 3">
    <name type="scientific">Bifidobacterium cebidarum</name>
    <dbReference type="NCBI Taxonomy" id="2650773"/>
    <lineage>
        <taxon>Bacteria</taxon>
        <taxon>Bacillati</taxon>
        <taxon>Actinomycetota</taxon>
        <taxon>Actinomycetes</taxon>
        <taxon>Bifidobacteriales</taxon>
        <taxon>Bifidobacteriaceae</taxon>
        <taxon>Bifidobacterium</taxon>
    </lineage>
</organism>
<dbReference type="AlphaFoldDB" id="A0A6I1G9Y9"/>
<proteinExistence type="predicted"/>
<protein>
    <recommendedName>
        <fullName evidence="1">DUF7724 domain-containing protein</fullName>
    </recommendedName>
</protein>